<dbReference type="Proteomes" id="UP000242415">
    <property type="component" value="Unassembled WGS sequence"/>
</dbReference>
<keyword evidence="2" id="KW-1185">Reference proteome</keyword>
<evidence type="ECO:0000313" key="1">
    <source>
        <dbReference type="EMBL" id="SDZ25478.1"/>
    </source>
</evidence>
<protein>
    <submittedName>
        <fullName evidence="1">Uncharacterized protein</fullName>
    </submittedName>
</protein>
<dbReference type="OrthoDB" id="3397289at2"/>
<gene>
    <name evidence="1" type="ORF">SAMN05444365_10872</name>
</gene>
<sequence length="176" mass="19327">MIALFRRRPKLPADRRPALDRDERVLAWSAVADSEAVVVVTNRGLWLPAQPARLGWHEIHKAVWSGTELAVTPAHVVAERDGYRVVADRPVQSYRLREPGEVPHHVRARVTSSVAYSLHHPFAGGGVRVVGRRVSGVDGLSWTVRYDPATDHDSDEAREVAAALVAQARGTADPSL</sequence>
<dbReference type="EMBL" id="FNPH01000008">
    <property type="protein sequence ID" value="SDZ25478.1"/>
    <property type="molecule type" value="Genomic_DNA"/>
</dbReference>
<evidence type="ECO:0000313" key="2">
    <source>
        <dbReference type="Proteomes" id="UP000242415"/>
    </source>
</evidence>
<dbReference type="STRING" id="405436.SAMN05444365_10872"/>
<dbReference type="AlphaFoldDB" id="A0A1H3RJS5"/>
<organism evidence="1 2">
    <name type="scientific">Micromonospora pattaloongensis</name>
    <dbReference type="NCBI Taxonomy" id="405436"/>
    <lineage>
        <taxon>Bacteria</taxon>
        <taxon>Bacillati</taxon>
        <taxon>Actinomycetota</taxon>
        <taxon>Actinomycetes</taxon>
        <taxon>Micromonosporales</taxon>
        <taxon>Micromonosporaceae</taxon>
        <taxon>Micromonospora</taxon>
    </lineage>
</organism>
<name>A0A1H3RJS5_9ACTN</name>
<proteinExistence type="predicted"/>
<reference evidence="2" key="1">
    <citation type="submission" date="2016-10" db="EMBL/GenBank/DDBJ databases">
        <authorList>
            <person name="Varghese N."/>
            <person name="Submissions S."/>
        </authorList>
    </citation>
    <scope>NUCLEOTIDE SEQUENCE [LARGE SCALE GENOMIC DNA]</scope>
    <source>
        <strain evidence="2">DSM 45245</strain>
    </source>
</reference>
<accession>A0A1H3RJS5</accession>